<dbReference type="Gramene" id="Kaladp0020s0120.1.v1.1">
    <property type="protein sequence ID" value="Kaladp0020s0120.1.v1.1.CDS.1"/>
    <property type="gene ID" value="Kaladp0020s0120.v1.1"/>
</dbReference>
<keyword evidence="1" id="KW-0732">Signal</keyword>
<dbReference type="EnsemblPlants" id="Kaladp0020s0120.1.v1.1">
    <property type="protein sequence ID" value="Kaladp0020s0120.1.v1.1.CDS.1"/>
    <property type="gene ID" value="Kaladp0020s0120.v1.1"/>
</dbReference>
<protein>
    <recommendedName>
        <fullName evidence="4">Secreted protein</fullName>
    </recommendedName>
</protein>
<accession>A0A7N0T3C6</accession>
<feature type="chain" id="PRO_5029915859" description="Secreted protein" evidence="1">
    <location>
        <begin position="20"/>
        <end position="67"/>
    </location>
</feature>
<feature type="signal peptide" evidence="1">
    <location>
        <begin position="1"/>
        <end position="19"/>
    </location>
</feature>
<dbReference type="Proteomes" id="UP000594263">
    <property type="component" value="Unplaced"/>
</dbReference>
<organism evidence="2 3">
    <name type="scientific">Kalanchoe fedtschenkoi</name>
    <name type="common">Lavender scallops</name>
    <name type="synonym">South American air plant</name>
    <dbReference type="NCBI Taxonomy" id="63787"/>
    <lineage>
        <taxon>Eukaryota</taxon>
        <taxon>Viridiplantae</taxon>
        <taxon>Streptophyta</taxon>
        <taxon>Embryophyta</taxon>
        <taxon>Tracheophyta</taxon>
        <taxon>Spermatophyta</taxon>
        <taxon>Magnoliopsida</taxon>
        <taxon>eudicotyledons</taxon>
        <taxon>Gunneridae</taxon>
        <taxon>Pentapetalae</taxon>
        <taxon>Saxifragales</taxon>
        <taxon>Crassulaceae</taxon>
        <taxon>Kalanchoe</taxon>
    </lineage>
</organism>
<evidence type="ECO:0000313" key="2">
    <source>
        <dbReference type="EnsemblPlants" id="Kaladp0020s0120.1.v1.1.CDS.1"/>
    </source>
</evidence>
<proteinExistence type="predicted"/>
<keyword evidence="3" id="KW-1185">Reference proteome</keyword>
<name>A0A7N0T3C6_KALFE</name>
<reference evidence="2" key="1">
    <citation type="submission" date="2021-01" db="UniProtKB">
        <authorList>
            <consortium name="EnsemblPlants"/>
        </authorList>
    </citation>
    <scope>IDENTIFICATION</scope>
</reference>
<dbReference type="AlphaFoldDB" id="A0A7N0T3C6"/>
<sequence length="67" mass="7182">MPRLLLLLTSAFSSSLVDRFFLSVFWIFGFCSCGRDCGDDPTYSSSTDRNAGVSVSGGACVSIHPLN</sequence>
<dbReference type="PROSITE" id="PS51257">
    <property type="entry name" value="PROKAR_LIPOPROTEIN"/>
    <property type="match status" value="1"/>
</dbReference>
<evidence type="ECO:0000313" key="3">
    <source>
        <dbReference type="Proteomes" id="UP000594263"/>
    </source>
</evidence>
<evidence type="ECO:0000256" key="1">
    <source>
        <dbReference type="SAM" id="SignalP"/>
    </source>
</evidence>
<evidence type="ECO:0008006" key="4">
    <source>
        <dbReference type="Google" id="ProtNLM"/>
    </source>
</evidence>